<dbReference type="GO" id="GO:0008237">
    <property type="term" value="F:metallopeptidase activity"/>
    <property type="evidence" value="ECO:0007669"/>
    <property type="project" value="UniProtKB-KW"/>
</dbReference>
<organism evidence="2">
    <name type="scientific">Bradyrhizobium barranii subsp. barranii</name>
    <dbReference type="NCBI Taxonomy" id="2823807"/>
    <lineage>
        <taxon>Bacteria</taxon>
        <taxon>Pseudomonadati</taxon>
        <taxon>Pseudomonadota</taxon>
        <taxon>Alphaproteobacteria</taxon>
        <taxon>Hyphomicrobiales</taxon>
        <taxon>Nitrobacteraceae</taxon>
        <taxon>Bradyrhizobium</taxon>
        <taxon>Bradyrhizobium barranii</taxon>
    </lineage>
</organism>
<proteinExistence type="predicted"/>
<accession>A0A7Z0TNN2</accession>
<reference evidence="3 4" key="1">
    <citation type="journal article" date="2017" name="Syst. Appl. Microbiol.">
        <title>Soybeans inoculated with root zone soils of Canadian native legumes harbour diverse and novel Bradyrhizobium spp. that possess agricultural potential.</title>
        <authorList>
            <person name="Bromfield E.S.P."/>
            <person name="Cloutier S."/>
            <person name="Tambong J.T."/>
            <person name="Tran Thi T.V."/>
        </authorList>
    </citation>
    <scope>NUCLEOTIDE SEQUENCE [LARGE SCALE GENOMIC DNA]</scope>
    <source>
        <strain evidence="3 4">323S2</strain>
    </source>
</reference>
<evidence type="ECO:0000313" key="2">
    <source>
        <dbReference type="EMBL" id="NYY92508.1"/>
    </source>
</evidence>
<dbReference type="RefSeq" id="WP_166350688.1">
    <property type="nucleotide sequence ID" value="NZ_CP088280.1"/>
</dbReference>
<dbReference type="EMBL" id="CP088280">
    <property type="protein sequence ID" value="UGX91522.1"/>
    <property type="molecule type" value="Genomic_DNA"/>
</dbReference>
<feature type="compositionally biased region" description="Basic and acidic residues" evidence="1">
    <location>
        <begin position="402"/>
        <end position="413"/>
    </location>
</feature>
<dbReference type="AlphaFoldDB" id="A0A7Z0TNN2"/>
<gene>
    <name evidence="3" type="ORF">G6321_00038080</name>
    <name evidence="2" type="ORF">G6321_30235</name>
</gene>
<feature type="compositionally biased region" description="Basic residues" evidence="1">
    <location>
        <begin position="414"/>
        <end position="425"/>
    </location>
</feature>
<dbReference type="Proteomes" id="UP000564836">
    <property type="component" value="Chromosome"/>
</dbReference>
<evidence type="ECO:0000313" key="3">
    <source>
        <dbReference type="EMBL" id="UGX91522.1"/>
    </source>
</evidence>
<keyword evidence="3" id="KW-0482">Metalloprotease</keyword>
<feature type="region of interest" description="Disordered" evidence="1">
    <location>
        <begin position="379"/>
        <end position="425"/>
    </location>
</feature>
<reference evidence="3 4" key="3">
    <citation type="journal article" date="2022" name="Int. J. Syst. Evol. Microbiol.">
        <title>Strains of Bradyrhizobium barranii sp. nov. associated with legumes native to Canada are symbionts of soybeans and belong to different subspecies (subsp. barranii subsp. nov. and subsp. apii subsp. nov.) and symbiovars (sv. glycinearum and sv. septentrionale).</title>
        <authorList>
            <person name="Bromfield E.S.P."/>
            <person name="Cloutier S."/>
            <person name="Wasai-Hara S."/>
            <person name="Minamisawa K."/>
        </authorList>
    </citation>
    <scope>NUCLEOTIDE SEQUENCE [LARGE SCALE GENOMIC DNA]</scope>
    <source>
        <strain evidence="3 4">323S2</strain>
    </source>
</reference>
<keyword evidence="3" id="KW-0378">Hydrolase</keyword>
<reference evidence="2" key="2">
    <citation type="submission" date="2020-06" db="EMBL/GenBank/DDBJ databases">
        <title>Whole Genome Sequence of Bradyrhizobium sp. Strain 323S2.</title>
        <authorList>
            <person name="Bromfield E.S.P."/>
        </authorList>
    </citation>
    <scope>NUCLEOTIDE SEQUENCE [LARGE SCALE GENOMIC DNA]</scope>
    <source>
        <strain evidence="2">323S2</strain>
    </source>
</reference>
<keyword evidence="3" id="KW-0645">Protease</keyword>
<name>A0A7Z0TNN2_9BRAD</name>
<evidence type="ECO:0000256" key="1">
    <source>
        <dbReference type="SAM" id="MobiDB-lite"/>
    </source>
</evidence>
<evidence type="ECO:0000313" key="4">
    <source>
        <dbReference type="Proteomes" id="UP000564836"/>
    </source>
</evidence>
<dbReference type="EMBL" id="JACBFH010000001">
    <property type="protein sequence ID" value="NYY92508.1"/>
    <property type="molecule type" value="Genomic_DNA"/>
</dbReference>
<sequence>MCMMCVHRGSGVPRLKPRKRRPLGLAQPQTGVQVRDVEIVQCVQDVTNSVPLVADKATLVRLYLEPTPVSQPGQITAEIAWSRSGGGDTFVPALNSLRVNPGSPFSLREQREDIDKSLNFRLPAAAIGAGTLSLRISRIFQPGGGDLPAAAFNIAPVTFTAAPPLRIRVIGLRYKAGTTTVTPAAVHFSYLRSFLNRAYPVAALEWSHMVVDADFAAPFDDSTVDLANAQIAALRSREVSSGVDPRTHYYGLVDDNASNNFMRGKAFAIPGTPQPDTVASGPAGVPNGFAGDRDASYADWYGAHELGHTFGRFHPGFPPAAQDASDPTFPYENGCISKPDNKYVGVDTGDHELGLPAAALPGLISRRDDLCRQPVAIGVHLPGDNDPAFGRGRPRSAGRLGGSDEDRNQDRIIRSRRRHHQQDRW</sequence>
<protein>
    <submittedName>
        <fullName evidence="3">Zinc-dependent metalloprotease</fullName>
    </submittedName>
</protein>